<comment type="similarity">
    <text evidence="1 3">Belongs to the PemK/MazF family.</text>
</comment>
<comment type="function">
    <text evidence="3">Toxic component of a type II toxin-antitoxin (TA) system.</text>
</comment>
<dbReference type="GO" id="GO:0006402">
    <property type="term" value="P:mRNA catabolic process"/>
    <property type="evidence" value="ECO:0007669"/>
    <property type="project" value="TreeGrafter"/>
</dbReference>
<evidence type="ECO:0000313" key="5">
    <source>
        <dbReference type="Proteomes" id="UP000524237"/>
    </source>
</evidence>
<keyword evidence="3" id="KW-0255">Endonuclease</keyword>
<dbReference type="InterPro" id="IPR003477">
    <property type="entry name" value="PemK-like"/>
</dbReference>
<dbReference type="Proteomes" id="UP000524237">
    <property type="component" value="Unassembled WGS sequence"/>
</dbReference>
<keyword evidence="3" id="KW-0540">Nuclease</keyword>
<comment type="caution">
    <text evidence="4">The sequence shown here is derived from an EMBL/GenBank/DDBJ whole genome shotgun (WGS) entry which is preliminary data.</text>
</comment>
<dbReference type="PANTHER" id="PTHR33988:SF1">
    <property type="entry name" value="ENDORIBONUCLEASE MAZF7-RELATED"/>
    <property type="match status" value="1"/>
</dbReference>
<name>A0A7W3JVK1_9MICO</name>
<dbReference type="GO" id="GO:0003677">
    <property type="term" value="F:DNA binding"/>
    <property type="evidence" value="ECO:0007669"/>
    <property type="project" value="InterPro"/>
</dbReference>
<gene>
    <name evidence="4" type="ORF">FB555_002145</name>
</gene>
<evidence type="ECO:0000256" key="2">
    <source>
        <dbReference type="ARBA" id="ARBA00022649"/>
    </source>
</evidence>
<dbReference type="PIRSF" id="PIRSF033490">
    <property type="entry name" value="MazF"/>
    <property type="match status" value="1"/>
</dbReference>
<dbReference type="SUPFAM" id="SSF50118">
    <property type="entry name" value="Cell growth inhibitor/plasmid maintenance toxic component"/>
    <property type="match status" value="1"/>
</dbReference>
<sequence>MSETTGATDTTFALAVTLLRRGQIVLAEHDPARGSEQNKTRPVLVISNNARNEVISRSGRGVLTVLPISSSTDSVFPFQVLLSTEESGLPQESKVQCEQIRALDFSRVVRPVGWIAAETLARVEAALILHLAL</sequence>
<dbReference type="PANTHER" id="PTHR33988">
    <property type="entry name" value="ENDORIBONUCLEASE MAZF-RELATED"/>
    <property type="match status" value="1"/>
</dbReference>
<dbReference type="Gene3D" id="2.30.30.110">
    <property type="match status" value="1"/>
</dbReference>
<organism evidence="4 5">
    <name type="scientific">Alpinimonas psychrophila</name>
    <dbReference type="NCBI Taxonomy" id="748908"/>
    <lineage>
        <taxon>Bacteria</taxon>
        <taxon>Bacillati</taxon>
        <taxon>Actinomycetota</taxon>
        <taxon>Actinomycetes</taxon>
        <taxon>Micrococcales</taxon>
        <taxon>Microbacteriaceae</taxon>
        <taxon>Alpinimonas</taxon>
    </lineage>
</organism>
<dbReference type="Pfam" id="PF02452">
    <property type="entry name" value="PemK_toxin"/>
    <property type="match status" value="1"/>
</dbReference>
<evidence type="ECO:0000256" key="3">
    <source>
        <dbReference type="PIRNR" id="PIRNR033490"/>
    </source>
</evidence>
<dbReference type="RefSeq" id="WP_220475975.1">
    <property type="nucleotide sequence ID" value="NZ_JACGWU010000010.1"/>
</dbReference>
<protein>
    <recommendedName>
        <fullName evidence="3">mRNA interferase</fullName>
        <ecNumber evidence="3">3.1.-.-</ecNumber>
    </recommendedName>
</protein>
<keyword evidence="3 4" id="KW-0378">Hydrolase</keyword>
<reference evidence="4 5" key="1">
    <citation type="submission" date="2020-07" db="EMBL/GenBank/DDBJ databases">
        <title>Sequencing the genomes of 1000 actinobacteria strains.</title>
        <authorList>
            <person name="Klenk H.-P."/>
        </authorList>
    </citation>
    <scope>NUCLEOTIDE SEQUENCE [LARGE SCALE GENOMIC DNA]</scope>
    <source>
        <strain evidence="4 5">DSM 23737</strain>
    </source>
</reference>
<dbReference type="GO" id="GO:0016787">
    <property type="term" value="F:hydrolase activity"/>
    <property type="evidence" value="ECO:0007669"/>
    <property type="project" value="UniProtKB-KW"/>
</dbReference>
<proteinExistence type="inferred from homology"/>
<dbReference type="AlphaFoldDB" id="A0A7W3JVK1"/>
<dbReference type="GO" id="GO:0004521">
    <property type="term" value="F:RNA endonuclease activity"/>
    <property type="evidence" value="ECO:0007669"/>
    <property type="project" value="TreeGrafter"/>
</dbReference>
<dbReference type="EMBL" id="JACGWU010000010">
    <property type="protein sequence ID" value="MBA8830018.1"/>
    <property type="molecule type" value="Genomic_DNA"/>
</dbReference>
<accession>A0A7W3JVK1</accession>
<evidence type="ECO:0000256" key="1">
    <source>
        <dbReference type="ARBA" id="ARBA00007521"/>
    </source>
</evidence>
<dbReference type="GO" id="GO:0016075">
    <property type="term" value="P:rRNA catabolic process"/>
    <property type="evidence" value="ECO:0007669"/>
    <property type="project" value="TreeGrafter"/>
</dbReference>
<dbReference type="EC" id="3.1.-.-" evidence="3"/>
<evidence type="ECO:0000313" key="4">
    <source>
        <dbReference type="EMBL" id="MBA8830018.1"/>
    </source>
</evidence>
<keyword evidence="2" id="KW-1277">Toxin-antitoxin system</keyword>
<dbReference type="InterPro" id="IPR011067">
    <property type="entry name" value="Plasmid_toxin/cell-grow_inhib"/>
</dbReference>
<keyword evidence="5" id="KW-1185">Reference proteome</keyword>